<dbReference type="PIRSF" id="PIRSF005567">
    <property type="entry name" value="Coatomer_beta'_subunit"/>
    <property type="match status" value="1"/>
</dbReference>
<dbReference type="GO" id="GO:0005198">
    <property type="term" value="F:structural molecule activity"/>
    <property type="evidence" value="ECO:0007669"/>
    <property type="project" value="UniProtKB-UniRule"/>
</dbReference>
<dbReference type="EMBL" id="MQVM01000050">
    <property type="protein sequence ID" value="ONH70851.1"/>
    <property type="molecule type" value="Genomic_DNA"/>
</dbReference>
<keyword evidence="11 13" id="KW-0968">Cytoplasmic vesicle</keyword>
<feature type="compositionally biased region" description="Basic and acidic residues" evidence="15">
    <location>
        <begin position="862"/>
        <end position="871"/>
    </location>
</feature>
<organism evidence="18 19">
    <name type="scientific">Pichia kudriavzevii</name>
    <name type="common">Yeast</name>
    <name type="synonym">Issatchenkia orientalis</name>
    <dbReference type="NCBI Taxonomy" id="4909"/>
    <lineage>
        <taxon>Eukaryota</taxon>
        <taxon>Fungi</taxon>
        <taxon>Dikarya</taxon>
        <taxon>Ascomycota</taxon>
        <taxon>Saccharomycotina</taxon>
        <taxon>Pichiomycetes</taxon>
        <taxon>Pichiales</taxon>
        <taxon>Pichiaceae</taxon>
        <taxon>Pichia</taxon>
    </lineage>
</organism>
<keyword evidence="4 13" id="KW-0963">Cytoplasm</keyword>
<dbReference type="CDD" id="cd00200">
    <property type="entry name" value="WD40"/>
    <property type="match status" value="1"/>
</dbReference>
<feature type="region of interest" description="Disordered" evidence="15">
    <location>
        <begin position="841"/>
        <end position="891"/>
    </location>
</feature>
<dbReference type="InterPro" id="IPR020472">
    <property type="entry name" value="WD40_PAC1"/>
</dbReference>
<evidence type="ECO:0000256" key="12">
    <source>
        <dbReference type="ARBA" id="ARBA00025536"/>
    </source>
</evidence>
<dbReference type="InterPro" id="IPR001680">
    <property type="entry name" value="WD40_rpt"/>
</dbReference>
<comment type="function">
    <text evidence="12 13">The coatomer is a cytosolic protein complex that binds to dilysine motifs and reversibly associates with Golgi non-clathrin-coated vesicles, which further mediate biosynthetic protein transport from the ER, via the Golgi up to the trans Golgi network. Coatomer complex is required for budding from Golgi membranes, and is essential for the retrograde Golgi-to-ER transport of dilysine-tagged proteins.</text>
</comment>
<dbReference type="InterPro" id="IPR050844">
    <property type="entry name" value="Coatomer_complex_subunit"/>
</dbReference>
<dbReference type="PANTHER" id="PTHR19876">
    <property type="entry name" value="COATOMER"/>
    <property type="match status" value="1"/>
</dbReference>
<evidence type="ECO:0000256" key="5">
    <source>
        <dbReference type="ARBA" id="ARBA00022574"/>
    </source>
</evidence>
<protein>
    <recommendedName>
        <fullName evidence="13">Coatomer subunit beta'</fullName>
    </recommendedName>
</protein>
<dbReference type="InterPro" id="IPR006692">
    <property type="entry name" value="Beta-prop_COPA/B_2nd"/>
</dbReference>
<dbReference type="GO" id="GO:0000139">
    <property type="term" value="C:Golgi membrane"/>
    <property type="evidence" value="ECO:0007669"/>
    <property type="project" value="UniProtKB-SubCell"/>
</dbReference>
<evidence type="ECO:0000256" key="13">
    <source>
        <dbReference type="PIRNR" id="PIRNR005567"/>
    </source>
</evidence>
<evidence type="ECO:0000313" key="19">
    <source>
        <dbReference type="Proteomes" id="UP000189274"/>
    </source>
</evidence>
<evidence type="ECO:0000256" key="11">
    <source>
        <dbReference type="ARBA" id="ARBA00023329"/>
    </source>
</evidence>
<dbReference type="VEuPathDB" id="FungiDB:C5L36_0A06390"/>
<keyword evidence="3 13" id="KW-0813">Transport</keyword>
<comment type="caution">
    <text evidence="18">The sequence shown here is derived from an EMBL/GenBank/DDBJ whole genome shotgun (WGS) entry which is preliminary data.</text>
</comment>
<dbReference type="PRINTS" id="PR00320">
    <property type="entry name" value="GPROTEINBRPT"/>
</dbReference>
<dbReference type="InterPro" id="IPR056176">
    <property type="entry name" value="TPR_COPA_B"/>
</dbReference>
<dbReference type="PROSITE" id="PS00678">
    <property type="entry name" value="WD_REPEATS_1"/>
    <property type="match status" value="1"/>
</dbReference>
<evidence type="ECO:0000256" key="10">
    <source>
        <dbReference type="ARBA" id="ARBA00023136"/>
    </source>
</evidence>
<dbReference type="SMART" id="SM00320">
    <property type="entry name" value="WD40"/>
    <property type="match status" value="6"/>
</dbReference>
<dbReference type="GO" id="GO:0006890">
    <property type="term" value="P:retrograde vesicle-mediated transport, Golgi to endoplasmic reticulum"/>
    <property type="evidence" value="ECO:0007669"/>
    <property type="project" value="TreeGrafter"/>
</dbReference>
<dbReference type="Gene3D" id="2.130.10.10">
    <property type="entry name" value="YVTN repeat-like/Quinoprotein amine dehydrogenase"/>
    <property type="match status" value="1"/>
</dbReference>
<dbReference type="PANTHER" id="PTHR19876:SF2">
    <property type="entry name" value="COATOMER SUBUNIT BETA"/>
    <property type="match status" value="1"/>
</dbReference>
<dbReference type="InterPro" id="IPR036322">
    <property type="entry name" value="WD40_repeat_dom_sf"/>
</dbReference>
<accession>A0A1V2LFY4</accession>
<keyword evidence="5 14" id="KW-0853">WD repeat</keyword>
<dbReference type="GO" id="GO:0006888">
    <property type="term" value="P:endoplasmic reticulum to Golgi vesicle-mediated transport"/>
    <property type="evidence" value="ECO:0007669"/>
    <property type="project" value="TreeGrafter"/>
</dbReference>
<dbReference type="GO" id="GO:0030126">
    <property type="term" value="C:COPI vesicle coat"/>
    <property type="evidence" value="ECO:0007669"/>
    <property type="project" value="TreeGrafter"/>
</dbReference>
<dbReference type="Pfam" id="PF23953">
    <property type="entry name" value="TPR_COPA_B"/>
    <property type="match status" value="1"/>
</dbReference>
<feature type="repeat" description="WD" evidence="14">
    <location>
        <begin position="117"/>
        <end position="149"/>
    </location>
</feature>
<evidence type="ECO:0000256" key="1">
    <source>
        <dbReference type="ARBA" id="ARBA00004347"/>
    </source>
</evidence>
<evidence type="ECO:0000259" key="16">
    <source>
        <dbReference type="Pfam" id="PF04053"/>
    </source>
</evidence>
<feature type="repeat" description="WD" evidence="14">
    <location>
        <begin position="221"/>
        <end position="247"/>
    </location>
</feature>
<dbReference type="Pfam" id="PF00400">
    <property type="entry name" value="WD40"/>
    <property type="match status" value="4"/>
</dbReference>
<sequence length="891" mass="101074">MFFFAHISRFSWLLVVKFNGGRQLFVKFEIKLSSTRSDRVKGIDFHPTEPWVLNTLYSGKVEIWSYETKSLVKSIDITNVPVRAGKFIARKNWIVVGSDDFQIRVYNYNTGEKITQFEAHPDYIRSIAVHPTRPYVLTSSDDATIKLWNWENNWKLDQIFEGHQHYVMSVAFNPKDANTFASACLDKTVKVWSLGSKTPNFTLNAPESKGFNYVDYYPHGDKPYLVTSSDDKTIKVWDYQTKSCVASLEGHVSNVSFAVFHSELPLIISGSEDSTIKIWNANTYKLEKTLNYRLERAWCVSTRKGSSLVAVGFDAGNVIFQLGDDKPLLSMDQSGKIIWCKHNEVYHSVIKASDAQVEDGEVLNLSQKEFGSVEVFPNSLVHSPNGRFVSVTGDDEYIIYTSLAWRNKMYGQALDFVWAHDPNYYAIRESKSSIKIFKNFKEKPNGQISLIYEADKIFGGALLGVKSDDSLSFYDWETGSIVRTVSVEADNIFWSDDGDLVLIYSNSSAYVLNFNKDIYQEHYENGDVDPEEGVAESFEVAYEIEDEIVTGKWVGNVFIYTSGSNRLNYLVGGSTYNLAHFDKTMFLLGYLSRDNKVYVCDKDMNVVSYYLSLAVLEYQTVVMRGDLEYADSIISNIDDRDINKIARFLEEQGYTEKALELSTDSDQKFELAIETLNLPLALEIAEKEDSLHKWKKLGDCALTNWKFDLAMQSFERSKDYQTLLLLYSSFNDVEGLKRLAGQCIESGKFNSAFAASWAAKDLNTCIEILKKTDRFTEASLLSLTYKGDTKQVDELVKLWKQDLEKSGKSNISSRILVPGENRDSFPNLQEVSQTLINLEESAPEAGEEHVESAEGAVELEEETKGEAREDTSESVPQEEEVVPETEDVAPQ</sequence>
<comment type="subcellular location">
    <subcellularLocation>
        <location evidence="1 13">Cytoplasmic vesicle</location>
        <location evidence="1 13">COPI-coated vesicle membrane</location>
        <topology evidence="1 13">Peripheral membrane protein</topology>
        <orientation evidence="1 13">Cytoplasmic side</orientation>
    </subcellularLocation>
    <subcellularLocation>
        <location evidence="13">Golgi apparatus membrane</location>
        <topology evidence="13">Peripheral membrane protein</topology>
        <orientation evidence="13">Cytoplasmic side</orientation>
    </subcellularLocation>
    <text evidence="13">The coatomer is cytoplasmic or polymerized on the cytoplasmic side of the Golgi, as well as on the vesicles/buds originating from it.</text>
</comment>
<evidence type="ECO:0000256" key="6">
    <source>
        <dbReference type="ARBA" id="ARBA00022737"/>
    </source>
</evidence>
<dbReference type="Gene3D" id="1.25.40.470">
    <property type="match status" value="1"/>
</dbReference>
<dbReference type="FunFam" id="1.25.40.470:FF:000001">
    <property type="entry name" value="Coatomer subunit beta"/>
    <property type="match status" value="1"/>
</dbReference>
<dbReference type="Proteomes" id="UP000189274">
    <property type="component" value="Unassembled WGS sequence"/>
</dbReference>
<feature type="domain" description="COPA/B TPR" evidence="17">
    <location>
        <begin position="618"/>
        <end position="800"/>
    </location>
</feature>
<reference evidence="19" key="1">
    <citation type="journal article" date="2017" name="Genome Announc.">
        <title>Genome sequences of Cyberlindnera fabianii 65, Pichia kudriavzevii 129, and Saccharomyces cerevisiae 131 isolated from fermented masau fruits in Zimbabwe.</title>
        <authorList>
            <person name="van Rijswijck I.M.H."/>
            <person name="Derks M.F.L."/>
            <person name="Abee T."/>
            <person name="de Ridder D."/>
            <person name="Smid E.J."/>
        </authorList>
    </citation>
    <scope>NUCLEOTIDE SEQUENCE [LARGE SCALE GENOMIC DNA]</scope>
    <source>
        <strain evidence="19">129</strain>
    </source>
</reference>
<evidence type="ECO:0000259" key="17">
    <source>
        <dbReference type="Pfam" id="PF23953"/>
    </source>
</evidence>
<dbReference type="Pfam" id="PF04053">
    <property type="entry name" value="B-prop_COPA_B_2nd"/>
    <property type="match status" value="1"/>
</dbReference>
<evidence type="ECO:0000256" key="14">
    <source>
        <dbReference type="PROSITE-ProRule" id="PRU00221"/>
    </source>
</evidence>
<feature type="repeat" description="WD" evidence="14">
    <location>
        <begin position="248"/>
        <end position="289"/>
    </location>
</feature>
<keyword evidence="10 13" id="KW-0472">Membrane</keyword>
<feature type="repeat" description="WD" evidence="14">
    <location>
        <begin position="160"/>
        <end position="202"/>
    </location>
</feature>
<dbReference type="InterPro" id="IPR015943">
    <property type="entry name" value="WD40/YVTN_repeat-like_dom_sf"/>
</dbReference>
<evidence type="ECO:0000256" key="7">
    <source>
        <dbReference type="ARBA" id="ARBA00022892"/>
    </source>
</evidence>
<gene>
    <name evidence="18" type="ORF">BOH78_4921</name>
</gene>
<proteinExistence type="inferred from homology"/>
<dbReference type="PROSITE" id="PS50082">
    <property type="entry name" value="WD_REPEATS_2"/>
    <property type="match status" value="4"/>
</dbReference>
<keyword evidence="9 13" id="KW-0333">Golgi apparatus</keyword>
<dbReference type="PROSITE" id="PS50294">
    <property type="entry name" value="WD_REPEATS_REGION"/>
    <property type="match status" value="3"/>
</dbReference>
<dbReference type="AlphaFoldDB" id="A0A1V2LFY4"/>
<keyword evidence="8 13" id="KW-0653">Protein transport</keyword>
<comment type="subunit">
    <text evidence="13">Oligomeric complex that consists of at least the alpha, beta, beta', gamma, delta, epsilon and zeta subunits.</text>
</comment>
<evidence type="ECO:0000256" key="15">
    <source>
        <dbReference type="SAM" id="MobiDB-lite"/>
    </source>
</evidence>
<dbReference type="GO" id="GO:0006891">
    <property type="term" value="P:intra-Golgi vesicle-mediated transport"/>
    <property type="evidence" value="ECO:0007669"/>
    <property type="project" value="TreeGrafter"/>
</dbReference>
<evidence type="ECO:0000313" key="18">
    <source>
        <dbReference type="EMBL" id="ONH70851.1"/>
    </source>
</evidence>
<dbReference type="GO" id="GO:0006886">
    <property type="term" value="P:intracellular protein transport"/>
    <property type="evidence" value="ECO:0007669"/>
    <property type="project" value="UniProtKB-UniRule"/>
</dbReference>
<name>A0A1V2LFY4_PICKU</name>
<evidence type="ECO:0000256" key="2">
    <source>
        <dbReference type="ARBA" id="ARBA00010844"/>
    </source>
</evidence>
<feature type="domain" description="COPA/B second beta-propeller" evidence="16">
    <location>
        <begin position="342"/>
        <end position="601"/>
    </location>
</feature>
<keyword evidence="6" id="KW-0677">Repeat</keyword>
<evidence type="ECO:0000256" key="3">
    <source>
        <dbReference type="ARBA" id="ARBA00022448"/>
    </source>
</evidence>
<evidence type="ECO:0000256" key="8">
    <source>
        <dbReference type="ARBA" id="ARBA00022927"/>
    </source>
</evidence>
<feature type="compositionally biased region" description="Acidic residues" evidence="15">
    <location>
        <begin position="876"/>
        <end position="891"/>
    </location>
</feature>
<comment type="similarity">
    <text evidence="2 13">Belongs to the WD repeat COPB2 family.</text>
</comment>
<dbReference type="InterPro" id="IPR016453">
    <property type="entry name" value="COPB2"/>
</dbReference>
<dbReference type="FunFam" id="2.130.10.10:FF:000016">
    <property type="entry name" value="Coatomer alpha subunit, putative"/>
    <property type="match status" value="1"/>
</dbReference>
<dbReference type="CDD" id="cd22947">
    <property type="entry name" value="Coatomer_WDAD_beta-like"/>
    <property type="match status" value="1"/>
</dbReference>
<evidence type="ECO:0000256" key="9">
    <source>
        <dbReference type="ARBA" id="ARBA00023034"/>
    </source>
</evidence>
<evidence type="ECO:0000256" key="4">
    <source>
        <dbReference type="ARBA" id="ARBA00022490"/>
    </source>
</evidence>
<dbReference type="InterPro" id="IPR019775">
    <property type="entry name" value="WD40_repeat_CS"/>
</dbReference>
<dbReference type="SUPFAM" id="SSF50978">
    <property type="entry name" value="WD40 repeat-like"/>
    <property type="match status" value="2"/>
</dbReference>
<keyword evidence="7 13" id="KW-0931">ER-Golgi transport</keyword>